<keyword evidence="1" id="KW-1133">Transmembrane helix</keyword>
<evidence type="ECO:0000256" key="1">
    <source>
        <dbReference type="SAM" id="Phobius"/>
    </source>
</evidence>
<dbReference type="RefSeq" id="WP_045094705.1">
    <property type="nucleotide sequence ID" value="NZ_LN614827.1"/>
</dbReference>
<gene>
    <name evidence="2" type="ORF">LFA_0452</name>
</gene>
<keyword evidence="1" id="KW-0812">Transmembrane</keyword>
<keyword evidence="1" id="KW-0472">Membrane</keyword>
<evidence type="ECO:0008006" key="4">
    <source>
        <dbReference type="Google" id="ProtNLM"/>
    </source>
</evidence>
<organism evidence="2 3">
    <name type="scientific">Legionella fallonii LLAP-10</name>
    <dbReference type="NCBI Taxonomy" id="1212491"/>
    <lineage>
        <taxon>Bacteria</taxon>
        <taxon>Pseudomonadati</taxon>
        <taxon>Pseudomonadota</taxon>
        <taxon>Gammaproteobacteria</taxon>
        <taxon>Legionellales</taxon>
        <taxon>Legionellaceae</taxon>
        <taxon>Legionella</taxon>
    </lineage>
</organism>
<evidence type="ECO:0000313" key="3">
    <source>
        <dbReference type="Proteomes" id="UP000032430"/>
    </source>
</evidence>
<keyword evidence="3" id="KW-1185">Reference proteome</keyword>
<dbReference type="HOGENOM" id="CLU_2649987_0_0_6"/>
<reference evidence="3" key="1">
    <citation type="submission" date="2014-09" db="EMBL/GenBank/DDBJ databases">
        <authorList>
            <person name="Gomez-Valero L."/>
        </authorList>
    </citation>
    <scope>NUCLEOTIDE SEQUENCE [LARGE SCALE GENOMIC DNA]</scope>
    <source>
        <strain evidence="3">ATCC700992</strain>
    </source>
</reference>
<dbReference type="OrthoDB" id="5653660at2"/>
<feature type="transmembrane region" description="Helical" evidence="1">
    <location>
        <begin position="12"/>
        <end position="31"/>
    </location>
</feature>
<accession>A0A098G1Q7</accession>
<name>A0A098G1Q7_9GAMM</name>
<dbReference type="STRING" id="1212491.LFA_0452"/>
<dbReference type="AlphaFoldDB" id="A0A098G1Q7"/>
<dbReference type="Proteomes" id="UP000032430">
    <property type="component" value="Chromosome I"/>
</dbReference>
<protein>
    <recommendedName>
        <fullName evidence="4">Transmembrane protein</fullName>
    </recommendedName>
</protein>
<proteinExistence type="predicted"/>
<dbReference type="KEGG" id="lfa:LFA_0452"/>
<evidence type="ECO:0000313" key="2">
    <source>
        <dbReference type="EMBL" id="CEG55916.1"/>
    </source>
</evidence>
<dbReference type="EMBL" id="LN614827">
    <property type="protein sequence ID" value="CEG55916.1"/>
    <property type="molecule type" value="Genomic_DNA"/>
</dbReference>
<sequence length="76" mass="8640">MSDKLQKIIENLLPFVIVGVAIALFIGLLFMFFYIAIWGLVIGGVLWLATLVKEYLFPSNTSKKEEGRVIEHDNKK</sequence>
<feature type="transmembrane region" description="Helical" evidence="1">
    <location>
        <begin position="37"/>
        <end position="56"/>
    </location>
</feature>